<keyword evidence="13 19" id="KW-1133">Transmembrane helix</keyword>
<comment type="subcellular location">
    <subcellularLocation>
        <location evidence="1">Endoplasmic reticulum membrane</location>
        <topology evidence="1">Multi-pass membrane protein</topology>
    </subcellularLocation>
</comment>
<comment type="catalytic activity">
    <reaction evidence="17">
        <text>an alpha-D-Glc-(1-&gt;3)-alpha-D-Glc-(1-&gt;3)-alpha-D-Man-(1-&gt;2)-alpha-D-Man-(1-&gt;2)-alpha-D-Man-(1-&gt;3)-[alpha-D-Man-(1-&gt;2)-alpha-D-Man-(1-&gt;3)-[alpha-D-Man-(1-&gt;2)-alpha-D-Man-(1-&gt;6)]-alpha-D-Man-(1-&gt;6)]-beta-D-Man-(1-&gt;4)-beta-D-GlcNAc-(1-&gt;4)-alpha-D-GlcNAc-diphospho-di-trans,poly-cis-dolichol + a di-trans,poly-cis-dolichyl beta-D-glucosyl phosphate = a alpha-D-Glc-(1-&gt;2)-alpha-D-Glc-(1-&gt;3)-alpha-D-Glc-(1-&gt;3)-alpha-D-Man-(1-&gt;2)-alpha-D-Man-(1-&gt;2)-alpha-D-Man-(1-&gt;3)-[alpha-D-Man-(1-&gt;2)-alpha-D-Man-(1-&gt;3)-[alpha-D-Man-(1-&gt;2)-alpha-D-Man-(1-&gt;6)]-alpha-D-Man-(1-&gt;6)]-beta-D-Man-(1-&gt;4)-beta-D-GlcNAc-(1-&gt;4)-alpha-D-GlcNAc-diphospho-di-trans,poly-cis-dolichol + a di-trans,poly-cis-dolichyl phosphate + H(+)</text>
        <dbReference type="Rhea" id="RHEA:29543"/>
        <dbReference type="Rhea" id="RHEA-COMP:19498"/>
        <dbReference type="Rhea" id="RHEA-COMP:19502"/>
        <dbReference type="Rhea" id="RHEA-COMP:19512"/>
        <dbReference type="Rhea" id="RHEA-COMP:19522"/>
        <dbReference type="ChEBI" id="CHEBI:15378"/>
        <dbReference type="ChEBI" id="CHEBI:57525"/>
        <dbReference type="ChEBI" id="CHEBI:57683"/>
        <dbReference type="ChEBI" id="CHEBI:132522"/>
        <dbReference type="ChEBI" id="CHEBI:132523"/>
        <dbReference type="EC" id="2.4.1.256"/>
    </reaction>
    <physiologicalReaction direction="left-to-right" evidence="17">
        <dbReference type="Rhea" id="RHEA:29544"/>
    </physiologicalReaction>
</comment>
<dbReference type="InterPro" id="IPR016900">
    <property type="entry name" value="Alg10"/>
</dbReference>
<evidence type="ECO:0000256" key="11">
    <source>
        <dbReference type="ARBA" id="ARBA00022824"/>
    </source>
</evidence>
<evidence type="ECO:0000256" key="8">
    <source>
        <dbReference type="ARBA" id="ARBA00022679"/>
    </source>
</evidence>
<evidence type="ECO:0000256" key="10">
    <source>
        <dbReference type="ARBA" id="ARBA00022801"/>
    </source>
</evidence>
<evidence type="ECO:0000256" key="6">
    <source>
        <dbReference type="ARBA" id="ARBA00022670"/>
    </source>
</evidence>
<evidence type="ECO:0000313" key="22">
    <source>
        <dbReference type="Proteomes" id="UP000192247"/>
    </source>
</evidence>
<feature type="transmembrane region" description="Helical" evidence="19">
    <location>
        <begin position="366"/>
        <end position="384"/>
    </location>
</feature>
<keyword evidence="15" id="KW-1015">Disulfide bond</keyword>
<feature type="transmembrane region" description="Helical" evidence="19">
    <location>
        <begin position="339"/>
        <end position="359"/>
    </location>
</feature>
<keyword evidence="11" id="KW-0256">Endoplasmic reticulum</keyword>
<evidence type="ECO:0000256" key="7">
    <source>
        <dbReference type="ARBA" id="ARBA00022676"/>
    </source>
</evidence>
<protein>
    <recommendedName>
        <fullName evidence="5">Dol-P-Glc:Glc(2)Man(9)GlcNAc(2)-PP-Dol alpha-1,2-glucosyltransferase</fullName>
        <ecNumber evidence="4">2.4.1.256</ecNumber>
    </recommendedName>
</protein>
<evidence type="ECO:0000313" key="21">
    <source>
        <dbReference type="EMBL" id="OQR74325.1"/>
    </source>
</evidence>
<dbReference type="PANTHER" id="PTHR12989:SF10">
    <property type="entry name" value="DOL-P-GLC:GLC(2)MAN(9)GLCNAC(2)-PP-DOL ALPHA-1,2-GLUCOSYLTRANSFERASE-RELATED"/>
    <property type="match status" value="1"/>
</dbReference>
<keyword evidence="10 18" id="KW-0378">Hydrolase</keyword>
<dbReference type="GO" id="GO:0005789">
    <property type="term" value="C:endoplasmic reticulum membrane"/>
    <property type="evidence" value="ECO:0007669"/>
    <property type="project" value="UniProtKB-SubCell"/>
</dbReference>
<dbReference type="PROSITE" id="PS00135">
    <property type="entry name" value="TRYPSIN_SER"/>
    <property type="match status" value="1"/>
</dbReference>
<evidence type="ECO:0000256" key="17">
    <source>
        <dbReference type="ARBA" id="ARBA00048064"/>
    </source>
</evidence>
<evidence type="ECO:0000256" key="5">
    <source>
        <dbReference type="ARBA" id="ARBA00018512"/>
    </source>
</evidence>
<organism evidence="21 22">
    <name type="scientific">Tropilaelaps mercedesae</name>
    <dbReference type="NCBI Taxonomy" id="418985"/>
    <lineage>
        <taxon>Eukaryota</taxon>
        <taxon>Metazoa</taxon>
        <taxon>Ecdysozoa</taxon>
        <taxon>Arthropoda</taxon>
        <taxon>Chelicerata</taxon>
        <taxon>Arachnida</taxon>
        <taxon>Acari</taxon>
        <taxon>Parasitiformes</taxon>
        <taxon>Mesostigmata</taxon>
        <taxon>Gamasina</taxon>
        <taxon>Dermanyssoidea</taxon>
        <taxon>Laelapidae</taxon>
        <taxon>Tropilaelaps</taxon>
    </lineage>
</organism>
<dbReference type="AlphaFoldDB" id="A0A1V9XLC3"/>
<keyword evidence="14 19" id="KW-0472">Membrane</keyword>
<keyword evidence="7" id="KW-0328">Glycosyltransferase</keyword>
<dbReference type="PROSITE" id="PS00134">
    <property type="entry name" value="TRYPSIN_HIS"/>
    <property type="match status" value="1"/>
</dbReference>
<comment type="similarity">
    <text evidence="3">Belongs to the ALG10 glucosyltransferase family.</text>
</comment>
<feature type="transmembrane region" description="Helical" evidence="19">
    <location>
        <begin position="134"/>
        <end position="163"/>
    </location>
</feature>
<evidence type="ECO:0000256" key="13">
    <source>
        <dbReference type="ARBA" id="ARBA00022989"/>
    </source>
</evidence>
<dbReference type="STRING" id="418985.A0A1V9XLC3"/>
<dbReference type="Gene3D" id="2.40.10.10">
    <property type="entry name" value="Trypsin-like serine proteases"/>
    <property type="match status" value="1"/>
</dbReference>
<feature type="transmembrane region" description="Helical" evidence="19">
    <location>
        <begin position="266"/>
        <end position="286"/>
    </location>
</feature>
<feature type="transmembrane region" description="Helical" evidence="19">
    <location>
        <begin position="169"/>
        <end position="198"/>
    </location>
</feature>
<comment type="caution">
    <text evidence="21">The sequence shown here is derived from an EMBL/GenBank/DDBJ whole genome shotgun (WGS) entry which is preliminary data.</text>
</comment>
<keyword evidence="9 19" id="KW-0812">Transmembrane</keyword>
<dbReference type="EC" id="2.4.1.256" evidence="4"/>
<comment type="pathway">
    <text evidence="2">Protein modification; protein glycosylation.</text>
</comment>
<dbReference type="GO" id="GO:0004252">
    <property type="term" value="F:serine-type endopeptidase activity"/>
    <property type="evidence" value="ECO:0007669"/>
    <property type="project" value="InterPro"/>
</dbReference>
<evidence type="ECO:0000256" key="9">
    <source>
        <dbReference type="ARBA" id="ARBA00022692"/>
    </source>
</evidence>
<dbReference type="GO" id="GO:0006488">
    <property type="term" value="P:dolichol-linked oligosaccharide biosynthetic process"/>
    <property type="evidence" value="ECO:0007669"/>
    <property type="project" value="InterPro"/>
</dbReference>
<dbReference type="Proteomes" id="UP000192247">
    <property type="component" value="Unassembled WGS sequence"/>
</dbReference>
<dbReference type="PANTHER" id="PTHR12989">
    <property type="entry name" value="ALPHA-1,2-GLUCOSYLTRANSFERASE ALG10"/>
    <property type="match status" value="1"/>
</dbReference>
<dbReference type="PRINTS" id="PR00722">
    <property type="entry name" value="CHYMOTRYPSIN"/>
</dbReference>
<dbReference type="GO" id="GO:0006508">
    <property type="term" value="P:proteolysis"/>
    <property type="evidence" value="ECO:0007669"/>
    <property type="project" value="UniProtKB-KW"/>
</dbReference>
<keyword evidence="22" id="KW-1185">Reference proteome</keyword>
<dbReference type="Pfam" id="PF00089">
    <property type="entry name" value="Trypsin"/>
    <property type="match status" value="1"/>
</dbReference>
<dbReference type="GO" id="GO:0106073">
    <property type="term" value="F:dolichyl pyrophosphate Glc2Man9GlcNAc2 alpha-1,2-glucosyltransferase activity"/>
    <property type="evidence" value="ECO:0007669"/>
    <property type="project" value="UniProtKB-EC"/>
</dbReference>
<feature type="non-terminal residue" evidence="21">
    <location>
        <position position="991"/>
    </location>
</feature>
<evidence type="ECO:0000256" key="2">
    <source>
        <dbReference type="ARBA" id="ARBA00004922"/>
    </source>
</evidence>
<sequence length="991" mass="112471">MSSRSSTCATKPLPRSDTMLRPGEVILLCVFTSIVCWLANFVNRLVPSPYMDEIFHVPQAQRYCQNDFSYWNPKITTPPGLYFSSLPFSIIAECSIDVLRATNILFCLANVYVMHQIHRLLHPESTLISVISMVLLPVNFFFTFLYYTDPGCIFCLLMMYLFYLKRRDYLAGVAGMASLVFRQTSVVWVFFVACLRLVDLLERHREPKSTLPARLSGFVGDAIKHCLIYGVVGLSFLVFFRVNGAITLGDKQAHEAVIHLTQAGYFLLFALLFGAPFLLSLENLILFIDFATRRPVQILLGSLAMYGMFEHFMHVHPYLLSDNRHYTFYLWRKFLSKEAVRQVLIVVYIFVGYGLYSCVRHMKRSWIVLFTLCTAITVVPQKLLEFRYFLWPYMLIRLHFREQKYQIVAEMVAFIALNSQASQGGEMRRVFLAVVCCLVYPSLCVLYAPNNNYGYGWNALTTPRSIWGPVLQHVPMRAQSVENAMYNATVLRPLLYDLLGLKILKLDNDFKTLKLFNDFKFLKLLNDFKLLKLLNDFNIVKLLNDFNIVKLLNDFKILELLDGLKSVTLPVRNESPPETVRLTGTLEHPARARAYNALESRRFVDGSALPSAGFAHQGHPYYSTNVFSGTKTSIPVQGGEDDQMPRQTLAIELQGAEPPPQRKVALRRPGWSLFQKRISPTPMEHCDGSMSCRSAYHCALLDGRLTFVRCQSSSAFYCCELRTSSEMIRTSSELIRNTSSRVVSHPQCGRSRERTSRIVGGYDAEFGEYPWQAFIRVGESRCGGALVSVRHVVTAAHCVNGKMKDMVEVVLGELVLGSAVEELPYERRRVADMAIHPHYKDLNIDSYDVAVLELNRPVELRANIFPICLPEPDEDFTGAMATVSGWGRVFPDHELKARHLQAVQVPVIGNAQCRRWLRRQNKFAGVHGDHVCAGYEHGGRDSCRGDSGGPLAYQRNGRWVLIGLVSAGYSCSKPMQPGIYHRISSSSEWIS</sequence>
<dbReference type="InParanoid" id="A0A1V9XLC3"/>
<accession>A0A1V9XLC3</accession>
<reference evidence="21 22" key="1">
    <citation type="journal article" date="2017" name="Gigascience">
        <title>Draft genome of the honey bee ectoparasitic mite, Tropilaelaps mercedesae, is shaped by the parasitic life history.</title>
        <authorList>
            <person name="Dong X."/>
            <person name="Armstrong S.D."/>
            <person name="Xia D."/>
            <person name="Makepeace B.L."/>
            <person name="Darby A.C."/>
            <person name="Kadowaki T."/>
        </authorList>
    </citation>
    <scope>NUCLEOTIDE SEQUENCE [LARGE SCALE GENOMIC DNA]</scope>
    <source>
        <strain evidence="21">Wuxi-XJTLU</strain>
    </source>
</reference>
<feature type="transmembrane region" description="Helical" evidence="19">
    <location>
        <begin position="25"/>
        <end position="42"/>
    </location>
</feature>
<evidence type="ECO:0000256" key="1">
    <source>
        <dbReference type="ARBA" id="ARBA00004477"/>
    </source>
</evidence>
<evidence type="ECO:0000256" key="19">
    <source>
        <dbReference type="SAM" id="Phobius"/>
    </source>
</evidence>
<feature type="transmembrane region" description="Helical" evidence="19">
    <location>
        <begin position="298"/>
        <end position="319"/>
    </location>
</feature>
<evidence type="ECO:0000259" key="20">
    <source>
        <dbReference type="PROSITE" id="PS50240"/>
    </source>
</evidence>
<keyword evidence="6 18" id="KW-0645">Protease</keyword>
<evidence type="ECO:0000256" key="3">
    <source>
        <dbReference type="ARBA" id="ARBA00010600"/>
    </source>
</evidence>
<evidence type="ECO:0000256" key="15">
    <source>
        <dbReference type="ARBA" id="ARBA00023157"/>
    </source>
</evidence>
<dbReference type="Pfam" id="PF04922">
    <property type="entry name" value="DIE2_ALG10"/>
    <property type="match status" value="1"/>
</dbReference>
<name>A0A1V9XLC3_9ACAR</name>
<dbReference type="InterPro" id="IPR033116">
    <property type="entry name" value="TRYPSIN_SER"/>
</dbReference>
<dbReference type="CDD" id="cd00190">
    <property type="entry name" value="Tryp_SPc"/>
    <property type="match status" value="1"/>
</dbReference>
<evidence type="ECO:0000256" key="18">
    <source>
        <dbReference type="RuleBase" id="RU363034"/>
    </source>
</evidence>
<evidence type="ECO:0000256" key="14">
    <source>
        <dbReference type="ARBA" id="ARBA00023136"/>
    </source>
</evidence>
<dbReference type="InterPro" id="IPR009003">
    <property type="entry name" value="Peptidase_S1_PA"/>
</dbReference>
<dbReference type="EMBL" id="MNPL01008222">
    <property type="protein sequence ID" value="OQR74325.1"/>
    <property type="molecule type" value="Genomic_DNA"/>
</dbReference>
<comment type="function">
    <text evidence="16">Dol-P-Glc:Glc(2)Man(9)GlcNAc(2)-PP-Dol alpha-1,2-glucosyltransferase that operates in the biosynthetic pathway of dolichol-linked oligosaccharides, the glycan precursors employed in protein asparagine (N)-glycosylation. The assembly of dolichol-linked oligosaccharides begins on the cytosolic side of the endoplasmic reticulum membrane and finishes in its lumen. The sequential addition of sugars to dolichol pyrophosphate produces dolichol-linked oligosaccharides containing fourteen sugars, including two GlcNAcs, nine mannoses and three glucoses. Once assembled, the oligosaccharide is transferred from the lipid to nascent proteins by oligosaccharyltransferases. In the lumen of the endoplasmic reticulum, adds the third and last glucose residue from dolichyl phosphate glucose (Dol-P-Glc) onto the lipid-linked oligosaccharide intermediate Glc(2)Man(9)GlcNAc(2)-PP-Dol to produce Glc(3)Man(9)GlcNAc(2)-PP-Dol.</text>
</comment>
<feature type="domain" description="Peptidase S1" evidence="20">
    <location>
        <begin position="758"/>
        <end position="991"/>
    </location>
</feature>
<evidence type="ECO:0000256" key="16">
    <source>
        <dbReference type="ARBA" id="ARBA00044727"/>
    </source>
</evidence>
<feature type="transmembrane region" description="Helical" evidence="19">
    <location>
        <begin position="226"/>
        <end position="246"/>
    </location>
</feature>
<dbReference type="InterPro" id="IPR018114">
    <property type="entry name" value="TRYPSIN_HIS"/>
</dbReference>
<evidence type="ECO:0000256" key="12">
    <source>
        <dbReference type="ARBA" id="ARBA00022825"/>
    </source>
</evidence>
<keyword evidence="12 18" id="KW-0720">Serine protease</keyword>
<dbReference type="FunFam" id="2.40.10.10:FF:000006">
    <property type="entry name" value="Serine proteinase stubble"/>
    <property type="match status" value="1"/>
</dbReference>
<dbReference type="SUPFAM" id="SSF50494">
    <property type="entry name" value="Trypsin-like serine proteases"/>
    <property type="match status" value="1"/>
</dbReference>
<dbReference type="SMART" id="SM00020">
    <property type="entry name" value="Tryp_SPc"/>
    <property type="match status" value="1"/>
</dbReference>
<proteinExistence type="inferred from homology"/>
<dbReference type="PROSITE" id="PS50240">
    <property type="entry name" value="TRYPSIN_DOM"/>
    <property type="match status" value="1"/>
</dbReference>
<dbReference type="InterPro" id="IPR001254">
    <property type="entry name" value="Trypsin_dom"/>
</dbReference>
<keyword evidence="8" id="KW-0808">Transferase</keyword>
<dbReference type="InterPro" id="IPR001314">
    <property type="entry name" value="Peptidase_S1A"/>
</dbReference>
<dbReference type="OrthoDB" id="4769at2759"/>
<gene>
    <name evidence="21" type="ORF">BIW11_00973</name>
</gene>
<evidence type="ECO:0000256" key="4">
    <source>
        <dbReference type="ARBA" id="ARBA00011967"/>
    </source>
</evidence>
<dbReference type="InterPro" id="IPR043504">
    <property type="entry name" value="Peptidase_S1_PA_chymotrypsin"/>
</dbReference>